<evidence type="ECO:0000256" key="2">
    <source>
        <dbReference type="SAM" id="Phobius"/>
    </source>
</evidence>
<dbReference type="AlphaFoldDB" id="A0A1M2W684"/>
<evidence type="ECO:0000313" key="3">
    <source>
        <dbReference type="EMBL" id="OJT15384.1"/>
    </source>
</evidence>
<organism evidence="3 4">
    <name type="scientific">Trametes pubescens</name>
    <name type="common">White-rot fungus</name>
    <dbReference type="NCBI Taxonomy" id="154538"/>
    <lineage>
        <taxon>Eukaryota</taxon>
        <taxon>Fungi</taxon>
        <taxon>Dikarya</taxon>
        <taxon>Basidiomycota</taxon>
        <taxon>Agaricomycotina</taxon>
        <taxon>Agaricomycetes</taxon>
        <taxon>Polyporales</taxon>
        <taxon>Polyporaceae</taxon>
        <taxon>Trametes</taxon>
    </lineage>
</organism>
<sequence length="429" mass="47399">MPSRKHSPKFPANHTAYEEPQTRYLFPAEHGLSDASSGTSNETTLRQLEAVEARCDARHLRTNEDLEHLSEEYTGLATDVRALRREQTAISKALAHFQDEMLELRNILTELATNFGTSLSVIRENTRKEQRSLNVQVVSLRDEFREKVGQLEVDGISSRSQRTVDRTQVERVQHAMVVLEASNSSLLKDVRRVESRIEDLQDAPCFATDGPPLCLGHCQCCSVLHCDQHIQMDSERHRTLAEEFTDSGWPTEAGVAFEGVRSVSAISQPTSNGVEACSTVRHTPITGALMTDAVTQPEESAPLARPGKHVPLEPLREPAPILGEPSREPAPILGEPSREIAPNLGEPSREPAPNLGEPSREPAPNLGEPFYPTPTVKAGSGNPDLPLCFLIVFLVLLAVAYGFSATLFARAWHLVSHAKRPVWEESRKL</sequence>
<keyword evidence="2" id="KW-1133">Transmembrane helix</keyword>
<name>A0A1M2W684_TRAPU</name>
<evidence type="ECO:0000313" key="4">
    <source>
        <dbReference type="Proteomes" id="UP000184267"/>
    </source>
</evidence>
<gene>
    <name evidence="3" type="ORF">TRAPUB_8051</name>
</gene>
<accession>A0A1M2W684</accession>
<feature type="transmembrane region" description="Helical" evidence="2">
    <location>
        <begin position="389"/>
        <end position="409"/>
    </location>
</feature>
<reference evidence="3 4" key="1">
    <citation type="submission" date="2016-10" db="EMBL/GenBank/DDBJ databases">
        <title>Genome sequence of the basidiomycete white-rot fungus Trametes pubescens.</title>
        <authorList>
            <person name="Makela M.R."/>
            <person name="Granchi Z."/>
            <person name="Peng M."/>
            <person name="De Vries R.P."/>
            <person name="Grigoriev I."/>
            <person name="Riley R."/>
            <person name="Hilden K."/>
        </authorList>
    </citation>
    <scope>NUCLEOTIDE SEQUENCE [LARGE SCALE GENOMIC DNA]</scope>
    <source>
        <strain evidence="3 4">FBCC735</strain>
    </source>
</reference>
<evidence type="ECO:0000256" key="1">
    <source>
        <dbReference type="SAM" id="MobiDB-lite"/>
    </source>
</evidence>
<dbReference type="Proteomes" id="UP000184267">
    <property type="component" value="Unassembled WGS sequence"/>
</dbReference>
<comment type="caution">
    <text evidence="3">The sequence shown here is derived from an EMBL/GenBank/DDBJ whole genome shotgun (WGS) entry which is preliminary data.</text>
</comment>
<dbReference type="OrthoDB" id="2765335at2759"/>
<protein>
    <submittedName>
        <fullName evidence="3">Uncharacterized protein</fullName>
    </submittedName>
</protein>
<feature type="region of interest" description="Disordered" evidence="1">
    <location>
        <begin position="1"/>
        <end position="21"/>
    </location>
</feature>
<keyword evidence="2" id="KW-0812">Transmembrane</keyword>
<proteinExistence type="predicted"/>
<keyword evidence="4" id="KW-1185">Reference proteome</keyword>
<feature type="region of interest" description="Disordered" evidence="1">
    <location>
        <begin position="296"/>
        <end position="370"/>
    </location>
</feature>
<keyword evidence="2" id="KW-0472">Membrane</keyword>
<dbReference type="EMBL" id="MNAD01000169">
    <property type="protein sequence ID" value="OJT15384.1"/>
    <property type="molecule type" value="Genomic_DNA"/>
</dbReference>